<reference evidence="1" key="1">
    <citation type="submission" date="2022-06" db="EMBL/GenBank/DDBJ databases">
        <title>Genome sequencing of Brevibacillus sp. BB3-R1.</title>
        <authorList>
            <person name="Heo J."/>
            <person name="Lee D."/>
            <person name="Won M."/>
            <person name="Han B.-H."/>
            <person name="Hong S.-B."/>
            <person name="Kwon S.-W."/>
        </authorList>
    </citation>
    <scope>NUCLEOTIDE SEQUENCE</scope>
    <source>
        <strain evidence="1">BB3-R1</strain>
    </source>
</reference>
<proteinExistence type="predicted"/>
<dbReference type="EMBL" id="CP098755">
    <property type="protein sequence ID" value="USG65197.1"/>
    <property type="molecule type" value="Genomic_DNA"/>
</dbReference>
<protein>
    <submittedName>
        <fullName evidence="1">Uncharacterized protein</fullName>
    </submittedName>
</protein>
<evidence type="ECO:0000313" key="2">
    <source>
        <dbReference type="Proteomes" id="UP001056500"/>
    </source>
</evidence>
<evidence type="ECO:0000313" key="1">
    <source>
        <dbReference type="EMBL" id="USG65197.1"/>
    </source>
</evidence>
<gene>
    <name evidence="1" type="ORF">NDK47_24245</name>
</gene>
<organism evidence="1 2">
    <name type="scientific">Brevibacillus ruminantium</name>
    <dbReference type="NCBI Taxonomy" id="2950604"/>
    <lineage>
        <taxon>Bacteria</taxon>
        <taxon>Bacillati</taxon>
        <taxon>Bacillota</taxon>
        <taxon>Bacilli</taxon>
        <taxon>Bacillales</taxon>
        <taxon>Paenibacillaceae</taxon>
        <taxon>Brevibacillus</taxon>
    </lineage>
</organism>
<dbReference type="RefSeq" id="WP_251872292.1">
    <property type="nucleotide sequence ID" value="NZ_CP098755.1"/>
</dbReference>
<dbReference type="Proteomes" id="UP001056500">
    <property type="component" value="Chromosome"/>
</dbReference>
<keyword evidence="2" id="KW-1185">Reference proteome</keyword>
<name>A0ABY4WDQ6_9BACL</name>
<accession>A0ABY4WDQ6</accession>
<sequence length="65" mass="7185">MINLQVDYLGKQYTAVGIAKSTVLPEEFILLQGHGEYLVAPTHDLSGLRWNDDNTDKQVNGAIGR</sequence>